<feature type="domain" description="PglD N-terminal" evidence="6">
    <location>
        <begin position="5"/>
        <end position="84"/>
    </location>
</feature>
<dbReference type="Gene3D" id="2.160.10.10">
    <property type="entry name" value="Hexapeptide repeat proteins"/>
    <property type="match status" value="1"/>
</dbReference>
<dbReference type="InterPro" id="IPR041561">
    <property type="entry name" value="PglD_N"/>
</dbReference>
<dbReference type="Proteomes" id="UP000245489">
    <property type="component" value="Unassembled WGS sequence"/>
</dbReference>
<dbReference type="AlphaFoldDB" id="A0A316E0F9"/>
<evidence type="ECO:0000256" key="1">
    <source>
        <dbReference type="ARBA" id="ARBA00007274"/>
    </source>
</evidence>
<dbReference type="Pfam" id="PF00132">
    <property type="entry name" value="Hexapep"/>
    <property type="match status" value="1"/>
</dbReference>
<gene>
    <name evidence="7" type="ORF">LV89_03300</name>
</gene>
<evidence type="ECO:0000256" key="2">
    <source>
        <dbReference type="ARBA" id="ARBA00022679"/>
    </source>
</evidence>
<dbReference type="EMBL" id="QGGO01000018">
    <property type="protein sequence ID" value="PWK23032.1"/>
    <property type="molecule type" value="Genomic_DNA"/>
</dbReference>
<keyword evidence="3" id="KW-0677">Repeat</keyword>
<evidence type="ECO:0000256" key="4">
    <source>
        <dbReference type="ARBA" id="ARBA00023315"/>
    </source>
</evidence>
<dbReference type="PROSITE" id="PS00101">
    <property type="entry name" value="HEXAPEP_TRANSFERASES"/>
    <property type="match status" value="1"/>
</dbReference>
<dbReference type="PANTHER" id="PTHR43300">
    <property type="entry name" value="ACETYLTRANSFERASE"/>
    <property type="match status" value="1"/>
</dbReference>
<organism evidence="7 8">
    <name type="scientific">Arcicella aurantiaca</name>
    <dbReference type="NCBI Taxonomy" id="591202"/>
    <lineage>
        <taxon>Bacteria</taxon>
        <taxon>Pseudomonadati</taxon>
        <taxon>Bacteroidota</taxon>
        <taxon>Cytophagia</taxon>
        <taxon>Cytophagales</taxon>
        <taxon>Flectobacillaceae</taxon>
        <taxon>Arcicella</taxon>
    </lineage>
</organism>
<dbReference type="RefSeq" id="WP_109743992.1">
    <property type="nucleotide sequence ID" value="NZ_QGGO01000018.1"/>
</dbReference>
<dbReference type="OrthoDB" id="9794407at2"/>
<dbReference type="GO" id="GO:0016746">
    <property type="term" value="F:acyltransferase activity"/>
    <property type="evidence" value="ECO:0007669"/>
    <property type="project" value="UniProtKB-KW"/>
</dbReference>
<sequence length="210" mass="22000">MQNPVIIFGANGLGAVALDIFKRNNVVVYAFLDDNKELHNTEIDDIAILGSTDDEGFTKLIGKKCDAFVAIDEPKVRKSIVEMINEVRKVQVVNAVHDQATIASTAEIGHGNLIAAGAIVNARAKVGNHNILHSKVLVDYDAEIGDYVQIGAGSTIGAGVSIEDNVFIGTGVTIVGGIKIGKGARIGAGSVVIEAVKARETVFGNPAKKV</sequence>
<comment type="caution">
    <text evidence="7">The sequence shown here is derived from an EMBL/GenBank/DDBJ whole genome shotgun (WGS) entry which is preliminary data.</text>
</comment>
<evidence type="ECO:0000256" key="5">
    <source>
        <dbReference type="PIRSR" id="PIRSR620019-2"/>
    </source>
</evidence>
<keyword evidence="4 7" id="KW-0012">Acyltransferase</keyword>
<proteinExistence type="inferred from homology"/>
<dbReference type="InterPro" id="IPR011004">
    <property type="entry name" value="Trimer_LpxA-like_sf"/>
</dbReference>
<protein>
    <submittedName>
        <fullName evidence="7">Sugar O-acyltransferase (Sialic acid O-acetyltransferase NeuD family)</fullName>
    </submittedName>
</protein>
<evidence type="ECO:0000259" key="6">
    <source>
        <dbReference type="Pfam" id="PF17836"/>
    </source>
</evidence>
<dbReference type="CDD" id="cd03360">
    <property type="entry name" value="LbH_AT_putative"/>
    <property type="match status" value="1"/>
</dbReference>
<dbReference type="InterPro" id="IPR018357">
    <property type="entry name" value="Hexapep_transf_CS"/>
</dbReference>
<keyword evidence="2 7" id="KW-0808">Transferase</keyword>
<keyword evidence="8" id="KW-1185">Reference proteome</keyword>
<dbReference type="NCBIfam" id="TIGR03570">
    <property type="entry name" value="NeuD_NnaD"/>
    <property type="match status" value="1"/>
</dbReference>
<reference evidence="7 8" key="1">
    <citation type="submission" date="2018-05" db="EMBL/GenBank/DDBJ databases">
        <title>Genomic Encyclopedia of Archaeal and Bacterial Type Strains, Phase II (KMG-II): from individual species to whole genera.</title>
        <authorList>
            <person name="Goeker M."/>
        </authorList>
    </citation>
    <scope>NUCLEOTIDE SEQUENCE [LARGE SCALE GENOMIC DNA]</scope>
    <source>
        <strain evidence="7 8">DSM 22214</strain>
    </source>
</reference>
<name>A0A316E0F9_9BACT</name>
<dbReference type="SUPFAM" id="SSF51161">
    <property type="entry name" value="Trimeric LpxA-like enzymes"/>
    <property type="match status" value="1"/>
</dbReference>
<feature type="binding site" evidence="5">
    <location>
        <begin position="33"/>
        <end position="34"/>
    </location>
    <ligand>
        <name>substrate</name>
    </ligand>
</feature>
<accession>A0A316E0F9</accession>
<evidence type="ECO:0000313" key="7">
    <source>
        <dbReference type="EMBL" id="PWK23032.1"/>
    </source>
</evidence>
<comment type="similarity">
    <text evidence="1">Belongs to the transferase hexapeptide repeat family.</text>
</comment>
<evidence type="ECO:0000313" key="8">
    <source>
        <dbReference type="Proteomes" id="UP000245489"/>
    </source>
</evidence>
<dbReference type="Pfam" id="PF17836">
    <property type="entry name" value="PglD_N"/>
    <property type="match status" value="1"/>
</dbReference>
<evidence type="ECO:0000256" key="3">
    <source>
        <dbReference type="ARBA" id="ARBA00022737"/>
    </source>
</evidence>
<dbReference type="InterPro" id="IPR001451">
    <property type="entry name" value="Hexapep"/>
</dbReference>
<dbReference type="InterPro" id="IPR050179">
    <property type="entry name" value="Trans_hexapeptide_repeat"/>
</dbReference>
<dbReference type="InterPro" id="IPR020019">
    <property type="entry name" value="AcTrfase_PglD-like"/>
</dbReference>
<dbReference type="PANTHER" id="PTHR43300:SF7">
    <property type="entry name" value="UDP-N-ACETYLBACILLOSAMINE N-ACETYLTRANSFERASE"/>
    <property type="match status" value="1"/>
</dbReference>
<dbReference type="Gene3D" id="3.40.50.20">
    <property type="match status" value="1"/>
</dbReference>